<proteinExistence type="predicted"/>
<name>A0A645H992_9ZZZZ</name>
<evidence type="ECO:0000313" key="1">
    <source>
        <dbReference type="EMBL" id="MPN35270.1"/>
    </source>
</evidence>
<dbReference type="EMBL" id="VSSQ01088743">
    <property type="protein sequence ID" value="MPN35270.1"/>
    <property type="molecule type" value="Genomic_DNA"/>
</dbReference>
<reference evidence="1" key="1">
    <citation type="submission" date="2019-08" db="EMBL/GenBank/DDBJ databases">
        <authorList>
            <person name="Kucharzyk K."/>
            <person name="Murdoch R.W."/>
            <person name="Higgins S."/>
            <person name="Loffler F."/>
        </authorList>
    </citation>
    <scope>NUCLEOTIDE SEQUENCE</scope>
</reference>
<comment type="caution">
    <text evidence="1">The sequence shown here is derived from an EMBL/GenBank/DDBJ whole genome shotgun (WGS) entry which is preliminary data.</text>
</comment>
<gene>
    <name evidence="1" type="ORF">SDC9_182767</name>
</gene>
<protein>
    <submittedName>
        <fullName evidence="1">Uncharacterized protein</fullName>
    </submittedName>
</protein>
<dbReference type="AlphaFoldDB" id="A0A645H992"/>
<organism evidence="1">
    <name type="scientific">bioreactor metagenome</name>
    <dbReference type="NCBI Taxonomy" id="1076179"/>
    <lineage>
        <taxon>unclassified sequences</taxon>
        <taxon>metagenomes</taxon>
        <taxon>ecological metagenomes</taxon>
    </lineage>
</organism>
<accession>A0A645H992</accession>
<sequence>MQPKLDAQGDLPYDLLTSYGARGIVEAVFNLTDVRSVHAVSAMGCAPDAEGRFAPARPLNVTEPLLAILWALRIIGDRDAD</sequence>